<feature type="region of interest" description="Disordered" evidence="4">
    <location>
        <begin position="1692"/>
        <end position="1715"/>
    </location>
</feature>
<proteinExistence type="predicted"/>
<dbReference type="SUPFAM" id="SSF50998">
    <property type="entry name" value="Quinoprotein alcohol dehydrogenase-like"/>
    <property type="match status" value="1"/>
</dbReference>
<gene>
    <name evidence="7" type="ORF">CWB99_21880</name>
</gene>
<keyword evidence="2" id="KW-0964">Secreted</keyword>
<evidence type="ECO:0000256" key="1">
    <source>
        <dbReference type="ARBA" id="ARBA00004613"/>
    </source>
</evidence>
<organism evidence="7 8">
    <name type="scientific">Pseudoalteromonas rubra</name>
    <dbReference type="NCBI Taxonomy" id="43658"/>
    <lineage>
        <taxon>Bacteria</taxon>
        <taxon>Pseudomonadati</taxon>
        <taxon>Pseudomonadota</taxon>
        <taxon>Gammaproteobacteria</taxon>
        <taxon>Alteromonadales</taxon>
        <taxon>Pseudoalteromonadaceae</taxon>
        <taxon>Pseudoalteromonas</taxon>
    </lineage>
</organism>
<accession>A0A5S3WFI7</accession>
<dbReference type="SUPFAM" id="SSF69318">
    <property type="entry name" value="Integrin alpha N-terminal domain"/>
    <property type="match status" value="2"/>
</dbReference>
<evidence type="ECO:0000256" key="2">
    <source>
        <dbReference type="ARBA" id="ARBA00022525"/>
    </source>
</evidence>
<dbReference type="PANTHER" id="PTHR13412:SF0">
    <property type="entry name" value="T-CELL IMMUNOMODULATORY PROTEIN"/>
    <property type="match status" value="1"/>
</dbReference>
<dbReference type="Pfam" id="PF03534">
    <property type="entry name" value="SpvB"/>
    <property type="match status" value="1"/>
</dbReference>
<dbReference type="Proteomes" id="UP000310249">
    <property type="component" value="Unassembled WGS sequence"/>
</dbReference>
<dbReference type="InterPro" id="IPR003284">
    <property type="entry name" value="Sal_SpvB"/>
</dbReference>
<reference evidence="7 8" key="1">
    <citation type="submission" date="2018-01" db="EMBL/GenBank/DDBJ databases">
        <authorList>
            <person name="Paulsen S."/>
            <person name="Gram L.K."/>
        </authorList>
    </citation>
    <scope>NUCLEOTIDE SEQUENCE [LARGE SCALE GENOMIC DNA]</scope>
    <source>
        <strain evidence="7 8">S2676</strain>
    </source>
</reference>
<dbReference type="InterPro" id="IPR024881">
    <property type="entry name" value="Tip"/>
</dbReference>
<comment type="caution">
    <text evidence="7">The sequence shown here is derived from an EMBL/GenBank/DDBJ whole genome shotgun (WGS) entry which is preliminary data.</text>
</comment>
<evidence type="ECO:0000256" key="3">
    <source>
        <dbReference type="ARBA" id="ARBA00023026"/>
    </source>
</evidence>
<dbReference type="Gene3D" id="2.130.10.10">
    <property type="entry name" value="YVTN repeat-like/Quinoprotein amine dehydrogenase"/>
    <property type="match status" value="1"/>
</dbReference>
<dbReference type="InterPro" id="IPR002372">
    <property type="entry name" value="PQQ_rpt_dom"/>
</dbReference>
<evidence type="ECO:0008006" key="9">
    <source>
        <dbReference type="Google" id="ProtNLM"/>
    </source>
</evidence>
<evidence type="ECO:0000259" key="6">
    <source>
        <dbReference type="Pfam" id="PF13360"/>
    </source>
</evidence>
<dbReference type="InterPro" id="IPR028994">
    <property type="entry name" value="Integrin_alpha_N"/>
</dbReference>
<evidence type="ECO:0000256" key="4">
    <source>
        <dbReference type="SAM" id="MobiDB-lite"/>
    </source>
</evidence>
<dbReference type="GO" id="GO:0005737">
    <property type="term" value="C:cytoplasm"/>
    <property type="evidence" value="ECO:0007669"/>
    <property type="project" value="InterPro"/>
</dbReference>
<dbReference type="EMBL" id="PNCI01000069">
    <property type="protein sequence ID" value="TMP24602.1"/>
    <property type="molecule type" value="Genomic_DNA"/>
</dbReference>
<dbReference type="InterPro" id="IPR011047">
    <property type="entry name" value="Quinoprotein_ADH-like_sf"/>
</dbReference>
<feature type="domain" description="Pyrrolo-quinoline quinone repeat" evidence="6">
    <location>
        <begin position="9"/>
        <end position="100"/>
    </location>
</feature>
<dbReference type="Gene3D" id="2.180.10.10">
    <property type="entry name" value="RHS repeat-associated core"/>
    <property type="match status" value="1"/>
</dbReference>
<feature type="non-terminal residue" evidence="7">
    <location>
        <position position="1715"/>
    </location>
</feature>
<feature type="domain" description="Insecticide toxin TcdB middle/N-terminal" evidence="5">
    <location>
        <begin position="1091"/>
        <end position="1250"/>
    </location>
</feature>
<dbReference type="Pfam" id="PF13360">
    <property type="entry name" value="PQQ_2"/>
    <property type="match status" value="1"/>
</dbReference>
<evidence type="ECO:0000313" key="7">
    <source>
        <dbReference type="EMBL" id="TMP24602.1"/>
    </source>
</evidence>
<protein>
    <recommendedName>
        <fullName evidence="9">Insecticide toxin TcdB middle/N-terminal domain-containing protein</fullName>
    </recommendedName>
</protein>
<dbReference type="GO" id="GO:0005886">
    <property type="term" value="C:plasma membrane"/>
    <property type="evidence" value="ECO:0007669"/>
    <property type="project" value="TreeGrafter"/>
</dbReference>
<dbReference type="InterPro" id="IPR015943">
    <property type="entry name" value="WD40/YVTN_repeat-like_dom_sf"/>
</dbReference>
<evidence type="ECO:0000313" key="8">
    <source>
        <dbReference type="Proteomes" id="UP000310249"/>
    </source>
</evidence>
<comment type="subcellular location">
    <subcellularLocation>
        <location evidence="1">Secreted</location>
    </subcellularLocation>
</comment>
<name>A0A5S3WFI7_9GAMM</name>
<sequence>MIFAGSQDHHIYAWSQIGSRLWKTPTRGPIEAEGLVVGDDQLSAQLFYGSADGALYVLNAKTGAIEYLYKLGATVSQKPFVVGNQIWAVTKDGQVHKLERDAAGLQPLQWGDMNSSSLLSALNRDFPSGWTPDNDFSSAYHLLRLGYLVLGRDLTRYELSFLTYAVEHHNVTLFEVANAMLTSEEGRRRFALSLSAQQFYDRLVELMYHVPANGLAGYDRAHWINRLNTDLTRAQFLLDVQWSSGFTTTYNPAVASTLYYYYGECHLQAVCNEQVDSDGDNISDVAETALGTNKLDPRDGLLDAPDLTLTLTGEGRIKAGFSYSRDLARFKLVDVASNTLPTTYPAANRKAEGVLIYPNGRHSFYAQACIDVALNPSTPHITTEYCSTGSAQQSVTVLDSLAEGQITPHAAPVKLKTFKPVSQSALETHHKYSFTTGSFRVNEQGAATYSIPIAVPQGIAGVTPEVSLSYNSQQPESLVAQGWQLSAGSAITRCRQTLAQDGAFKPISIGLDNEDRYCLDGQRLILVEGTSHGKAGAEYRTEIDSQQRIVVEAGEEAYKVQFVVYGKDGSKRIYGGTKNSLAGDEQYPASWLLRQSMDSVAANSTASQLAENVIKYHYRHGGDDGKKDNALGPLETVLSTISYSEYTVTFDYQAGPVRNLAYSLEVDSLPMQAQAQLTGIQVSKDATPLQYYDLAFENGANGVRQLKRVSQCDRPVSSGYALCKQPIRFEYEDTKTYPDMHAAQTLIHATTNQKIVATTVLDSDGNGEPELATLIQQEHPNQHDLCLIDRDGTQSCQVIETNTRLDSVKMMPFDQEGDGAHGLLIQTAERRSDAYGAWRYFTYDGTGWQVRSLPGSSLMGAIRVGDANGDGMDDLLYTTADAYAQVYLVMNQDVFTGLAQSANRSIRAGSPFYFMDMDFDGKADLVTSICEPDGCKETGKFDKIRVYYNRYDKDTGKHSFELGKWATESVVHSNLSPLDANNDGTVDLMYQNKDDDWEVALVRPSLGEGLRFDRGGIKTLTAPNNVTIDRKITKLPPLQADLDGDGRPELYVTGKATTGVPEYGLYRYEFDPATRDLVTPTSVAYRLKMEPTYSSTVFFADLDGDTTPELVVQNAHKLISHGRTYRQPAAGRLRTITQGLGNQTTIRYGAMSDASVYTQGDRAVTAQLQQDSGLKVTDLGGGSMLVREVETSTLDTQTGDTSLVVTYEYEGARVQFGGRGWLGFAALTTVTEKDGHQIATRTEYEQAFPLTGMPIRTTKTLYENGYAHVLSDAVDSYQVSPEQVEPKRIYQIYNQDSRTCSARVNSDYFIAGYNCSQTQTTQDSYGNVTNLKVSQYSIDGAAEDFLLDAAPTGTISTVTTVNNFGSEAEQQQGRLQSATVTHERDGKTVTRSSAFTYIQSGVLAGLLETETVEPNGTCDAYLKTTYSHDNVGNVVGRLVESKSGCNEVGEKINRTSTTTYDSEGRYVTKQHNGLFTTLLVESRNKFGQVTKAKNADGVVQSTEYDAFGGEIGSYSPSGAQQRTLMADCPAGAPAYCAFASESYVNTELVARSFFDRLGRTLGKERLISKGSEERQASEEMWLRDVSHYDKHGRATVVIPAGQAPTSTQYDVLDRATQVIDEQSDLVTTLSVDNRTTTTTVSGDIPGDKQKTVVTHNQHGEKHTVTDPAGQVLTYTYTTLGLLDTVSSSADGGATLIDNDYNDLTGRKTSTKDLDR</sequence>
<dbReference type="Pfam" id="PF12256">
    <property type="entry name" value="TcdB_toxin_midN"/>
    <property type="match status" value="1"/>
</dbReference>
<keyword evidence="3" id="KW-0843">Virulence</keyword>
<reference evidence="8" key="2">
    <citation type="submission" date="2019-06" db="EMBL/GenBank/DDBJ databases">
        <title>Co-occurence of chitin degradation, pigmentation and bioactivity in marine Pseudoalteromonas.</title>
        <authorList>
            <person name="Sonnenschein E.C."/>
            <person name="Bech P.K."/>
        </authorList>
    </citation>
    <scope>NUCLEOTIDE SEQUENCE [LARGE SCALE GENOMIC DNA]</scope>
    <source>
        <strain evidence="8">S2676</strain>
    </source>
</reference>
<dbReference type="InterPro" id="IPR022045">
    <property type="entry name" value="TcdB_toxin_mid/N"/>
</dbReference>
<dbReference type="GO" id="GO:0005576">
    <property type="term" value="C:extracellular region"/>
    <property type="evidence" value="ECO:0007669"/>
    <property type="project" value="UniProtKB-SubCell"/>
</dbReference>
<evidence type="ECO:0000259" key="5">
    <source>
        <dbReference type="Pfam" id="PF12256"/>
    </source>
</evidence>
<dbReference type="PANTHER" id="PTHR13412">
    <property type="entry name" value="T-CELL IMMUNOMODULATORY PROTEIN HOMOLOG"/>
    <property type="match status" value="1"/>
</dbReference>